<organism evidence="2">
    <name type="scientific">marine sediment metagenome</name>
    <dbReference type="NCBI Taxonomy" id="412755"/>
    <lineage>
        <taxon>unclassified sequences</taxon>
        <taxon>metagenomes</taxon>
        <taxon>ecological metagenomes</taxon>
    </lineage>
</organism>
<name>A0A0F9BE00_9ZZZZ</name>
<protein>
    <submittedName>
        <fullName evidence="2">Uncharacterized protein</fullName>
    </submittedName>
</protein>
<sequence>MIVRKSQQVLITVEMTEEQSGNLRSALSKVSEFPTPSDPEKTLSKEEVEVMNDLRQSLLNL</sequence>
<comment type="caution">
    <text evidence="2">The sequence shown here is derived from an EMBL/GenBank/DDBJ whole genome shotgun (WGS) entry which is preliminary data.</text>
</comment>
<proteinExistence type="predicted"/>
<dbReference type="EMBL" id="LAZR01038303">
    <property type="protein sequence ID" value="KKL19925.1"/>
    <property type="molecule type" value="Genomic_DNA"/>
</dbReference>
<accession>A0A0F9BE00</accession>
<evidence type="ECO:0000313" key="2">
    <source>
        <dbReference type="EMBL" id="KKL19925.1"/>
    </source>
</evidence>
<dbReference type="AlphaFoldDB" id="A0A0F9BE00"/>
<evidence type="ECO:0000256" key="1">
    <source>
        <dbReference type="SAM" id="MobiDB-lite"/>
    </source>
</evidence>
<gene>
    <name evidence="2" type="ORF">LCGC14_2460560</name>
</gene>
<reference evidence="2" key="1">
    <citation type="journal article" date="2015" name="Nature">
        <title>Complex archaea that bridge the gap between prokaryotes and eukaryotes.</title>
        <authorList>
            <person name="Spang A."/>
            <person name="Saw J.H."/>
            <person name="Jorgensen S.L."/>
            <person name="Zaremba-Niedzwiedzka K."/>
            <person name="Martijn J."/>
            <person name="Lind A.E."/>
            <person name="van Eijk R."/>
            <person name="Schleper C."/>
            <person name="Guy L."/>
            <person name="Ettema T.J."/>
        </authorList>
    </citation>
    <scope>NUCLEOTIDE SEQUENCE</scope>
</reference>
<feature type="region of interest" description="Disordered" evidence="1">
    <location>
        <begin position="21"/>
        <end position="43"/>
    </location>
</feature>